<keyword evidence="1" id="KW-0812">Transmembrane</keyword>
<feature type="transmembrane region" description="Helical" evidence="1">
    <location>
        <begin position="228"/>
        <end position="247"/>
    </location>
</feature>
<evidence type="ECO:0000313" key="2">
    <source>
        <dbReference type="EMBL" id="MBY6274655.1"/>
    </source>
</evidence>
<dbReference type="RefSeq" id="WP_273377409.1">
    <property type="nucleotide sequence ID" value="NZ_PIUK01000001.1"/>
</dbReference>
<evidence type="ECO:0000313" key="3">
    <source>
        <dbReference type="Proteomes" id="UP000732377"/>
    </source>
</evidence>
<organism evidence="2 3">
    <name type="scientific">Symbiobacterium thermophilum</name>
    <dbReference type="NCBI Taxonomy" id="2734"/>
    <lineage>
        <taxon>Bacteria</taxon>
        <taxon>Bacillati</taxon>
        <taxon>Bacillota</taxon>
        <taxon>Clostridia</taxon>
        <taxon>Eubacteriales</taxon>
        <taxon>Symbiobacteriaceae</taxon>
        <taxon>Symbiobacterium</taxon>
    </lineage>
</organism>
<sequence>MMRALWTLFRQDLRSRWRLGHGHPRRRVRTALLLAAVALLHLDALTGQGPAPGEAGDLPGILGLAAAYAALEALALLSVALVGLVRGGRTAALAGYVALPLIGLPAAALGHALASLSLRVLGRGLTHLLVRALQLAAPAAALGAALAGLDLSGGFGWWAGPGHALARGAVAVLASTPLLVALAARLTAFRAHEGAGGRRSAEGIVLRPVGFSALLRKEMRLIVRDPRVWGRLLAAPVAAGAIVLSIFRSQPLLSDPAWTATALGVFCAGMVGMMTDVFTHGEADRVPLLRLSPTPLSRLIAAKTLPALPLVLLTAAAGGVFLAAEGIPGAPLLIAGGALAGTACAWFNVEYRFRMFTTRSTVRSYAAAFLMVLALFAASAAVLGHVSFGPVVGVTNLVLAGLLFAGAFMLAGRPQW</sequence>
<accession>A0A953LCS2</accession>
<dbReference type="EMBL" id="PIUK01000001">
    <property type="protein sequence ID" value="MBY6274655.1"/>
    <property type="molecule type" value="Genomic_DNA"/>
</dbReference>
<feature type="transmembrane region" description="Helical" evidence="1">
    <location>
        <begin position="300"/>
        <end position="324"/>
    </location>
</feature>
<feature type="transmembrane region" description="Helical" evidence="1">
    <location>
        <begin position="361"/>
        <end position="382"/>
    </location>
</feature>
<feature type="transmembrane region" description="Helical" evidence="1">
    <location>
        <begin position="388"/>
        <end position="411"/>
    </location>
</feature>
<proteinExistence type="predicted"/>
<keyword evidence="1" id="KW-0472">Membrane</keyword>
<evidence type="ECO:0000256" key="1">
    <source>
        <dbReference type="SAM" id="Phobius"/>
    </source>
</evidence>
<dbReference type="AlphaFoldDB" id="A0A953LCS2"/>
<feature type="transmembrane region" description="Helical" evidence="1">
    <location>
        <begin position="330"/>
        <end position="349"/>
    </location>
</feature>
<name>A0A953LCS2_SYMTR</name>
<keyword evidence="1" id="KW-1133">Transmembrane helix</keyword>
<feature type="transmembrane region" description="Helical" evidence="1">
    <location>
        <begin position="65"/>
        <end position="85"/>
    </location>
</feature>
<feature type="transmembrane region" description="Helical" evidence="1">
    <location>
        <begin position="164"/>
        <end position="184"/>
    </location>
</feature>
<feature type="transmembrane region" description="Helical" evidence="1">
    <location>
        <begin position="259"/>
        <end position="279"/>
    </location>
</feature>
<reference evidence="2" key="1">
    <citation type="submission" date="2017-11" db="EMBL/GenBank/DDBJ databases">
        <title>Three new genomes from thermophilic consortium.</title>
        <authorList>
            <person name="Quaggio R."/>
            <person name="Amgarten D."/>
            <person name="Setubal J.C."/>
        </authorList>
    </citation>
    <scope>NUCLEOTIDE SEQUENCE</scope>
    <source>
        <strain evidence="2">ZCTH01-B2</strain>
    </source>
</reference>
<feature type="transmembrane region" description="Helical" evidence="1">
    <location>
        <begin position="92"/>
        <end position="114"/>
    </location>
</feature>
<dbReference type="Proteomes" id="UP000732377">
    <property type="component" value="Unassembled WGS sequence"/>
</dbReference>
<protein>
    <submittedName>
        <fullName evidence="2">Uncharacterized protein</fullName>
    </submittedName>
</protein>
<gene>
    <name evidence="2" type="ORF">CWE10_00330</name>
</gene>
<comment type="caution">
    <text evidence="2">The sequence shown here is derived from an EMBL/GenBank/DDBJ whole genome shotgun (WGS) entry which is preliminary data.</text>
</comment>